<feature type="compositionally biased region" description="Basic residues" evidence="1">
    <location>
        <begin position="95"/>
        <end position="113"/>
    </location>
</feature>
<comment type="caution">
    <text evidence="2">The sequence shown here is derived from an EMBL/GenBank/DDBJ whole genome shotgun (WGS) entry which is preliminary data.</text>
</comment>
<feature type="region of interest" description="Disordered" evidence="1">
    <location>
        <begin position="66"/>
        <end position="133"/>
    </location>
</feature>
<feature type="compositionally biased region" description="Acidic residues" evidence="1">
    <location>
        <begin position="118"/>
        <end position="133"/>
    </location>
</feature>
<reference evidence="2 3" key="1">
    <citation type="journal article" date="2023" name="IMA Fungus">
        <title>Comparative genomic study of the Penicillium genus elucidates a diverse pangenome and 15 lateral gene transfer events.</title>
        <authorList>
            <person name="Petersen C."/>
            <person name="Sorensen T."/>
            <person name="Nielsen M.R."/>
            <person name="Sondergaard T.E."/>
            <person name="Sorensen J.L."/>
            <person name="Fitzpatrick D.A."/>
            <person name="Frisvad J.C."/>
            <person name="Nielsen K.L."/>
        </authorList>
    </citation>
    <scope>NUCLEOTIDE SEQUENCE [LARGE SCALE GENOMIC DNA]</scope>
    <source>
        <strain evidence="2 3">IBT 35679</strain>
    </source>
</reference>
<dbReference type="EMBL" id="JAQIZZ010000006">
    <property type="protein sequence ID" value="KAJ5537896.1"/>
    <property type="molecule type" value="Genomic_DNA"/>
</dbReference>
<keyword evidence="3" id="KW-1185">Reference proteome</keyword>
<evidence type="ECO:0000256" key="1">
    <source>
        <dbReference type="SAM" id="MobiDB-lite"/>
    </source>
</evidence>
<dbReference type="Proteomes" id="UP001220324">
    <property type="component" value="Unassembled WGS sequence"/>
</dbReference>
<dbReference type="AlphaFoldDB" id="A0AAD6GEQ3"/>
<gene>
    <name evidence="2" type="ORF">N7494_007375</name>
</gene>
<evidence type="ECO:0000313" key="3">
    <source>
        <dbReference type="Proteomes" id="UP001220324"/>
    </source>
</evidence>
<proteinExistence type="predicted"/>
<sequence length="133" mass="13983">MPSKVIDYAKGLTPNQMKFLLLGILCMETPLKVDFEKLAAMTGYQANSARSSFNSALRKIKETHEAGALDASADPAPNAAADDNDGSAAPPSAGKKAKPGAKATSGRKRKRQKKVDAEEGSDVEALEPAPDPE</sequence>
<name>A0AAD6GEQ3_9EURO</name>
<protein>
    <submittedName>
        <fullName evidence="2">Uncharacterized protein</fullName>
    </submittedName>
</protein>
<organism evidence="2 3">
    <name type="scientific">Penicillium frequentans</name>
    <dbReference type="NCBI Taxonomy" id="3151616"/>
    <lineage>
        <taxon>Eukaryota</taxon>
        <taxon>Fungi</taxon>
        <taxon>Dikarya</taxon>
        <taxon>Ascomycota</taxon>
        <taxon>Pezizomycotina</taxon>
        <taxon>Eurotiomycetes</taxon>
        <taxon>Eurotiomycetidae</taxon>
        <taxon>Eurotiales</taxon>
        <taxon>Aspergillaceae</taxon>
        <taxon>Penicillium</taxon>
    </lineage>
</organism>
<accession>A0AAD6GEQ3</accession>
<evidence type="ECO:0000313" key="2">
    <source>
        <dbReference type="EMBL" id="KAJ5537896.1"/>
    </source>
</evidence>
<feature type="compositionally biased region" description="Low complexity" evidence="1">
    <location>
        <begin position="70"/>
        <end position="94"/>
    </location>
</feature>